<dbReference type="Proteomes" id="UP000016620">
    <property type="component" value="Unassembled WGS sequence"/>
</dbReference>
<dbReference type="Gene3D" id="3.30.420.430">
    <property type="match status" value="2"/>
</dbReference>
<evidence type="ECO:0000313" key="3">
    <source>
        <dbReference type="EMBL" id="ERJ28533.1"/>
    </source>
</evidence>
<evidence type="ECO:0000259" key="2">
    <source>
        <dbReference type="Pfam" id="PF19077"/>
    </source>
</evidence>
<reference evidence="3 4" key="1">
    <citation type="journal article" date="2013" name="BMC Genomics">
        <title>Comparative genomics of Campylobacter concisus isolates reveals genetic diversity and provides insights into disease association.</title>
        <authorList>
            <person name="Deshpande N.P."/>
            <person name="Kaakoush N.O."/>
            <person name="Wilkins M.R."/>
            <person name="Mitchell H.M."/>
        </authorList>
    </citation>
    <scope>NUCLEOTIDE SEQUENCE [LARGE SCALE GENOMIC DNA]</scope>
    <source>
        <strain evidence="3 4">UNSWCS</strain>
    </source>
</reference>
<dbReference type="Gene3D" id="2.160.20.160">
    <property type="match status" value="1"/>
</dbReference>
<comment type="caution">
    <text evidence="3">The sequence shown here is derived from an EMBL/GenBank/DDBJ whole genome shotgun (WGS) entry which is preliminary data.</text>
</comment>
<protein>
    <submittedName>
        <fullName evidence="3">RTX toxin</fullName>
    </submittedName>
</protein>
<feature type="domain" description="Bacterial Ig-like" evidence="2">
    <location>
        <begin position="589"/>
        <end position="681"/>
    </location>
</feature>
<feature type="compositionally biased region" description="Polar residues" evidence="1">
    <location>
        <begin position="91"/>
        <end position="109"/>
    </location>
</feature>
<proteinExistence type="predicted"/>
<evidence type="ECO:0000313" key="4">
    <source>
        <dbReference type="Proteomes" id="UP000016620"/>
    </source>
</evidence>
<dbReference type="AlphaFoldDB" id="U2GRE5"/>
<dbReference type="InterPro" id="IPR044016">
    <property type="entry name" value="Big_13"/>
</dbReference>
<accession>U2GRE5</accession>
<feature type="region of interest" description="Disordered" evidence="1">
    <location>
        <begin position="91"/>
        <end position="115"/>
    </location>
</feature>
<dbReference type="Pfam" id="PF19077">
    <property type="entry name" value="Big_13"/>
    <property type="match status" value="1"/>
</dbReference>
<organism evidence="3 4">
    <name type="scientific">Campylobacter concisus UNSWCS</name>
    <dbReference type="NCBI Taxonomy" id="1242968"/>
    <lineage>
        <taxon>Bacteria</taxon>
        <taxon>Pseudomonadati</taxon>
        <taxon>Campylobacterota</taxon>
        <taxon>Epsilonproteobacteria</taxon>
        <taxon>Campylobacterales</taxon>
        <taxon>Campylobacteraceae</taxon>
        <taxon>Campylobacter</taxon>
    </lineage>
</organism>
<sequence length="1154" mass="121525">MPPHAELTPNPDGTVSVVSHDGDASKVEISYTDNNGSPQTITVVKNPSAGWVVDSTPGKTTAPATDFTLDPHSGKVVVSDNATKDGTSITAKVTDNAGNSSEDSATTPDKISIKFNDDTTPDGIITRAENYADEGTKATATISIPNLAKDGSKIKISGTGINDGEFTVHKDASGNVISVTDGNNKNVFDGTNGFTIAYKYTAGGSNVNITAQLDNTALKTTGSVKFENVKMADVEFVELDSHGNVLSDKKTTNTDTTKGYTRVEAALDGDVNHTTARISLPDNVQDGDIVTVRYGFGPNAASLAATGGTDTTAYKYFLVHKAADGSMTVDQITSATDKTVIKSGLTSTNGAGEKFGIDIHDMPTAVIYKTTSRGIEVSIKGEDDASVSMNPRWTNRGRVEPEVVFVEKGNGKENIYTNSQVGDGANLNSGGMKLADAMGDGDIDHTTARVVIKNGIVDGDKITVSITDFNKIYADTGVKVYPSNNPAPTAVKTFIAHKAADGTVTFDEVDASGHVIHAGIPSVNNNAIDIPGIGMMSRSSDKFVHATEVTAKVSDTPDNELLNGNENVSSTSYVFLENISNVQEPTITTIYDDFGSTTGDVSKNGKTDDKTPELKGKAEKFATVEIFDGTHSLGTTKADENGNWNFTPKTPLNDGEHNFTAKTIIGGVSSNASDGYAITIDNTIGTIEARFVEDGNNNGRLTYQENMSDGNRKSTSLELKVSGSFEDGDKITLHLDDPIKGSGDIVLKKVGNSAVVESASESLKGMAPIGAAAPINNGVIMISKIGMLNGQKTIAKAYITDDAGNKSNVATDEFTYVDRELKPVQVVDTLAVWGNNKLGLLLERDKMQDTELQSHINGNNDYKLDVKTITNYSHLTFGDGNDEITVHTKGGGWGNIFRGAELNLGGGDNKLTVERDIDAAKVTAGSGDDTVTVHHWVRADATIDLGAGDNKLTVDDQIFDSTVTTKGGNDEVSTHGLVGATINLGDGDNKLSVETNNVTGSKITTGSGDDTIEIGKNVINSTINLGAGDDTIKVGQIIGNSNINGGDGYDKLAITNPGENVNLSSIANKAHNFEELDISNKGQNTTLNVKLSDVINLTDNDNILKITADAGDKVAFKDGGWQKGASADGYTTYTNDTTGTTVTVEIKDEVTQPM</sequence>
<gene>
    <name evidence="3" type="ORF">UNSWCS_2068</name>
</gene>
<evidence type="ECO:0000256" key="1">
    <source>
        <dbReference type="SAM" id="MobiDB-lite"/>
    </source>
</evidence>
<dbReference type="PATRIC" id="fig|1242968.3.peg.1232"/>
<dbReference type="EMBL" id="ANNG01000024">
    <property type="protein sequence ID" value="ERJ28533.1"/>
    <property type="molecule type" value="Genomic_DNA"/>
</dbReference>
<name>U2GRE5_9BACT</name>